<comment type="similarity">
    <text evidence="1">Belongs to the PPP phosphatase family.</text>
</comment>
<sequence>MQSLKYKSFVPKTYMPTLLDRMIRRITREGHLSGFTDEQVLSVLRDAKASLEPQPAMLEIEAPVVIFGDIHGQLRDLLRFFSIVGPPPQNKILFLGDYVDRCKKSFEVIMLLLCYRIKYPQLIHLLRGNHECSKMNRLYGFYEELRRKRNVYMWKKFQEMERACQRVADTAALPRLPRFELVYEAELKVFNEMPLCAVVSNRLFCMHGGISPEIHNWDSLHNLQLKAAPREIFMPEILKDSNTLRRRGNSAIFCKRAEVKPKTPRACDDGIAVDLMWSDPSMDSCTGFQFNATRATSYIFGGDTIANICQLLDIALVVRAHEVVKGGHQFMFDRKLVTIFSAPNYCGTDGNAASVMKVSRKMELSFVTLKPRMDTTRLTEEKRLLLEKMTIESAAKSPDPCARPLSTAADNKKKAIVNDDCLIGPVDIFGTDTQTKVKSRPDNGGQPKSEVVLLANGPSKTPQTKEKPQFLTSDVYESPAMNIPVAPEPKPKSTVESAERKVGEPKDTMASVTQLDPGPKNAPKPHGPTIPNFFSPKKREPTTVPMPPSPQGARESPKRVNLSAANASNSKNGALSGNDRNAASGTTTRVTKVINVPESTTSPTNSWNKSTTQLQREPPTPRMTNPTRPLLIPPPTKRYDSPISPLRYSPTSKTNQHDSPSNVSLKSQNTFISPSTARLNSIESDSSSLSTTSDRFTTTARPPSPATARLSSPTKVRSVGEATKVAIAATKVPHHPSSKNPKEIINATEKALRPPLSAPRK</sequence>
<dbReference type="InterPro" id="IPR029052">
    <property type="entry name" value="Metallo-depent_PP-like"/>
</dbReference>
<proteinExistence type="inferred from homology"/>
<dbReference type="SMART" id="SM00156">
    <property type="entry name" value="PP2Ac"/>
    <property type="match status" value="1"/>
</dbReference>
<dbReference type="STRING" id="53326.A0A016TBW8"/>
<evidence type="ECO:0000259" key="3">
    <source>
        <dbReference type="PROSITE" id="PS00125"/>
    </source>
</evidence>
<evidence type="ECO:0000256" key="1">
    <source>
        <dbReference type="RuleBase" id="RU004273"/>
    </source>
</evidence>
<evidence type="ECO:0000313" key="4">
    <source>
        <dbReference type="EMBL" id="EYC00138.1"/>
    </source>
</evidence>
<feature type="compositionally biased region" description="Low complexity" evidence="2">
    <location>
        <begin position="561"/>
        <end position="578"/>
    </location>
</feature>
<dbReference type="GO" id="GO:0005737">
    <property type="term" value="C:cytoplasm"/>
    <property type="evidence" value="ECO:0007669"/>
    <property type="project" value="TreeGrafter"/>
</dbReference>
<comment type="caution">
    <text evidence="4">The sequence shown here is derived from an EMBL/GenBank/DDBJ whole genome shotgun (WGS) entry which is preliminary data.</text>
</comment>
<dbReference type="PRINTS" id="PR00114">
    <property type="entry name" value="STPHPHTASE"/>
</dbReference>
<feature type="region of interest" description="Disordered" evidence="2">
    <location>
        <begin position="481"/>
        <end position="718"/>
    </location>
</feature>
<feature type="compositionally biased region" description="Polar residues" evidence="2">
    <location>
        <begin position="649"/>
        <end position="679"/>
    </location>
</feature>
<dbReference type="InterPro" id="IPR050341">
    <property type="entry name" value="PP1_catalytic_subunit"/>
</dbReference>
<dbReference type="Proteomes" id="UP000024635">
    <property type="component" value="Unassembled WGS sequence"/>
</dbReference>
<dbReference type="InterPro" id="IPR004843">
    <property type="entry name" value="Calcineurin-like_PHP"/>
</dbReference>
<dbReference type="AlphaFoldDB" id="A0A016TBW8"/>
<feature type="compositionally biased region" description="Low complexity" evidence="2">
    <location>
        <begin position="681"/>
        <end position="714"/>
    </location>
</feature>
<dbReference type="GO" id="GO:0004722">
    <property type="term" value="F:protein serine/threonine phosphatase activity"/>
    <property type="evidence" value="ECO:0007669"/>
    <property type="project" value="UniProtKB-EC"/>
</dbReference>
<dbReference type="SUPFAM" id="SSF56300">
    <property type="entry name" value="Metallo-dependent phosphatases"/>
    <property type="match status" value="1"/>
</dbReference>
<feature type="compositionally biased region" description="Basic and acidic residues" evidence="2">
    <location>
        <begin position="489"/>
        <end position="507"/>
    </location>
</feature>
<dbReference type="InterPro" id="IPR006186">
    <property type="entry name" value="Ser/Thr-sp_prot-phosphatase"/>
</dbReference>
<name>A0A016TBW8_9BILA</name>
<evidence type="ECO:0000256" key="2">
    <source>
        <dbReference type="SAM" id="MobiDB-lite"/>
    </source>
</evidence>
<evidence type="ECO:0000313" key="5">
    <source>
        <dbReference type="Proteomes" id="UP000024635"/>
    </source>
</evidence>
<protein>
    <recommendedName>
        <fullName evidence="1">Serine/threonine-protein phosphatase</fullName>
        <ecNumber evidence="1">3.1.3.16</ecNumber>
    </recommendedName>
</protein>
<feature type="domain" description="Serine/threonine specific protein phosphatases" evidence="3">
    <location>
        <begin position="126"/>
        <end position="131"/>
    </location>
</feature>
<dbReference type="Pfam" id="PF00149">
    <property type="entry name" value="Metallophos"/>
    <property type="match status" value="1"/>
</dbReference>
<feature type="region of interest" description="Disordered" evidence="2">
    <location>
        <begin position="730"/>
        <end position="761"/>
    </location>
</feature>
<feature type="compositionally biased region" description="Polar residues" evidence="2">
    <location>
        <begin position="597"/>
        <end position="615"/>
    </location>
</feature>
<dbReference type="OrthoDB" id="1930084at2759"/>
<feature type="compositionally biased region" description="Polar residues" evidence="2">
    <location>
        <begin position="579"/>
        <end position="590"/>
    </location>
</feature>
<dbReference type="GO" id="GO:0005634">
    <property type="term" value="C:nucleus"/>
    <property type="evidence" value="ECO:0007669"/>
    <property type="project" value="TreeGrafter"/>
</dbReference>
<dbReference type="EMBL" id="JARK01001453">
    <property type="protein sequence ID" value="EYC00138.1"/>
    <property type="molecule type" value="Genomic_DNA"/>
</dbReference>
<organism evidence="4 5">
    <name type="scientific">Ancylostoma ceylanicum</name>
    <dbReference type="NCBI Taxonomy" id="53326"/>
    <lineage>
        <taxon>Eukaryota</taxon>
        <taxon>Metazoa</taxon>
        <taxon>Ecdysozoa</taxon>
        <taxon>Nematoda</taxon>
        <taxon>Chromadorea</taxon>
        <taxon>Rhabditida</taxon>
        <taxon>Rhabditina</taxon>
        <taxon>Rhabditomorpha</taxon>
        <taxon>Strongyloidea</taxon>
        <taxon>Ancylostomatidae</taxon>
        <taxon>Ancylostomatinae</taxon>
        <taxon>Ancylostoma</taxon>
    </lineage>
</organism>
<dbReference type="PROSITE" id="PS00125">
    <property type="entry name" value="SER_THR_PHOSPHATASE"/>
    <property type="match status" value="1"/>
</dbReference>
<dbReference type="PANTHER" id="PTHR11668:SF285">
    <property type="entry name" value="SERINE_THREONINE-PROTEIN PHOSPHATASE-RELATED"/>
    <property type="match status" value="1"/>
</dbReference>
<dbReference type="Gene3D" id="3.60.21.10">
    <property type="match status" value="1"/>
</dbReference>
<gene>
    <name evidence="4" type="primary">Acey_s0117.g632</name>
    <name evidence="4" type="ORF">Y032_0117g632</name>
</gene>
<reference evidence="5" key="1">
    <citation type="journal article" date="2015" name="Nat. Genet.">
        <title>The genome and transcriptome of the zoonotic hookworm Ancylostoma ceylanicum identify infection-specific gene families.</title>
        <authorList>
            <person name="Schwarz E.M."/>
            <person name="Hu Y."/>
            <person name="Antoshechkin I."/>
            <person name="Miller M.M."/>
            <person name="Sternberg P.W."/>
            <person name="Aroian R.V."/>
        </authorList>
    </citation>
    <scope>NUCLEOTIDE SEQUENCE</scope>
    <source>
        <strain evidence="5">HY135</strain>
    </source>
</reference>
<keyword evidence="1" id="KW-0378">Hydrolase</keyword>
<dbReference type="PANTHER" id="PTHR11668">
    <property type="entry name" value="SERINE/THREONINE PROTEIN PHOSPHATASE"/>
    <property type="match status" value="1"/>
</dbReference>
<accession>A0A016TBW8</accession>
<dbReference type="EC" id="3.1.3.16" evidence="1"/>
<keyword evidence="5" id="KW-1185">Reference proteome</keyword>
<comment type="catalytic activity">
    <reaction evidence="1">
        <text>O-phospho-L-threonyl-[protein] + H2O = L-threonyl-[protein] + phosphate</text>
        <dbReference type="Rhea" id="RHEA:47004"/>
        <dbReference type="Rhea" id="RHEA-COMP:11060"/>
        <dbReference type="Rhea" id="RHEA-COMP:11605"/>
        <dbReference type="ChEBI" id="CHEBI:15377"/>
        <dbReference type="ChEBI" id="CHEBI:30013"/>
        <dbReference type="ChEBI" id="CHEBI:43474"/>
        <dbReference type="ChEBI" id="CHEBI:61977"/>
        <dbReference type="EC" id="3.1.3.16"/>
    </reaction>
</comment>